<dbReference type="EMBL" id="JBEAFC010000014">
    <property type="protein sequence ID" value="KAL1532397.1"/>
    <property type="molecule type" value="Genomic_DNA"/>
</dbReference>
<comment type="caution">
    <text evidence="1">The sequence shown here is derived from an EMBL/GenBank/DDBJ whole genome shotgun (WGS) entry which is preliminary data.</text>
</comment>
<gene>
    <name evidence="1" type="ORF">AAHA92_32413</name>
</gene>
<dbReference type="Proteomes" id="UP001567538">
    <property type="component" value="Unassembled WGS sequence"/>
</dbReference>
<evidence type="ECO:0000313" key="1">
    <source>
        <dbReference type="EMBL" id="KAL1532397.1"/>
    </source>
</evidence>
<dbReference type="AlphaFoldDB" id="A0ABD1FL42"/>
<accession>A0ABD1FL42</accession>
<keyword evidence="2" id="KW-1185">Reference proteome</keyword>
<organism evidence="1 2">
    <name type="scientific">Salvia divinorum</name>
    <name type="common">Maria pastora</name>
    <name type="synonym">Diviner's sage</name>
    <dbReference type="NCBI Taxonomy" id="28513"/>
    <lineage>
        <taxon>Eukaryota</taxon>
        <taxon>Viridiplantae</taxon>
        <taxon>Streptophyta</taxon>
        <taxon>Embryophyta</taxon>
        <taxon>Tracheophyta</taxon>
        <taxon>Spermatophyta</taxon>
        <taxon>Magnoliopsida</taxon>
        <taxon>eudicotyledons</taxon>
        <taxon>Gunneridae</taxon>
        <taxon>Pentapetalae</taxon>
        <taxon>asterids</taxon>
        <taxon>lamiids</taxon>
        <taxon>Lamiales</taxon>
        <taxon>Lamiaceae</taxon>
        <taxon>Nepetoideae</taxon>
        <taxon>Mentheae</taxon>
        <taxon>Salviinae</taxon>
        <taxon>Salvia</taxon>
        <taxon>Salvia subgen. Calosphace</taxon>
    </lineage>
</organism>
<proteinExistence type="predicted"/>
<evidence type="ECO:0000313" key="2">
    <source>
        <dbReference type="Proteomes" id="UP001567538"/>
    </source>
</evidence>
<reference evidence="1 2" key="1">
    <citation type="submission" date="2024-06" db="EMBL/GenBank/DDBJ databases">
        <title>A chromosome level genome sequence of Diviner's sage (Salvia divinorum).</title>
        <authorList>
            <person name="Ford S.A."/>
            <person name="Ro D.-K."/>
            <person name="Ness R.W."/>
            <person name="Phillips M.A."/>
        </authorList>
    </citation>
    <scope>NUCLEOTIDE SEQUENCE [LARGE SCALE GENOMIC DNA]</scope>
    <source>
        <strain evidence="1">SAF-2024a</strain>
        <tissue evidence="1">Leaf</tissue>
    </source>
</reference>
<protein>
    <submittedName>
        <fullName evidence="1">Polyadenylate-binding protein 4-like</fullName>
    </submittedName>
</protein>
<name>A0ABD1FL42_SALDI</name>
<sequence>MASPISVINLDRPVRVKDMIRDYGAANSIGRQLKGQQASKLHKPFKPVWDYTFKCPALFKQLSTPLHTCVSMLY</sequence>